<protein>
    <recommendedName>
        <fullName evidence="19">EF-hand domain-containing protein</fullName>
    </recommendedName>
</protein>
<dbReference type="GO" id="GO:0015293">
    <property type="term" value="F:symporter activity"/>
    <property type="evidence" value="ECO:0007669"/>
    <property type="project" value="UniProtKB-KW"/>
</dbReference>
<evidence type="ECO:0000256" key="15">
    <source>
        <dbReference type="ARBA" id="ARBA00023136"/>
    </source>
</evidence>
<dbReference type="AlphaFoldDB" id="A0A7S4K2J4"/>
<comment type="subcellular location">
    <subcellularLocation>
        <location evidence="1">Membrane</location>
        <topology evidence="1">Multi-pass membrane protein</topology>
    </subcellularLocation>
</comment>
<keyword evidence="11" id="KW-0630">Potassium</keyword>
<dbReference type="GO" id="GO:0008273">
    <property type="term" value="F:calcium, potassium:sodium antiporter activity"/>
    <property type="evidence" value="ECO:0007669"/>
    <property type="project" value="TreeGrafter"/>
</dbReference>
<feature type="domain" description="EF-hand" evidence="19">
    <location>
        <begin position="315"/>
        <end position="350"/>
    </location>
</feature>
<feature type="transmembrane region" description="Helical" evidence="18">
    <location>
        <begin position="151"/>
        <end position="177"/>
    </location>
</feature>
<dbReference type="SUPFAM" id="SSF47473">
    <property type="entry name" value="EF-hand"/>
    <property type="match status" value="1"/>
</dbReference>
<keyword evidence="3" id="KW-0813">Transport</keyword>
<keyword evidence="16" id="KW-0739">Sodium transport</keyword>
<dbReference type="PROSITE" id="PS50222">
    <property type="entry name" value="EF_HAND_2"/>
    <property type="match status" value="3"/>
</dbReference>
<dbReference type="SMART" id="SM00054">
    <property type="entry name" value="EFh"/>
    <property type="match status" value="3"/>
</dbReference>
<feature type="transmembrane region" description="Helical" evidence="18">
    <location>
        <begin position="580"/>
        <end position="601"/>
    </location>
</feature>
<keyword evidence="9" id="KW-0106">Calcium</keyword>
<dbReference type="FunFam" id="1.20.1420.30:FF:000009">
    <property type="entry name" value="sodium/potassium/calcium exchanger 5 isoform X2"/>
    <property type="match status" value="1"/>
</dbReference>
<dbReference type="Gene3D" id="1.10.238.10">
    <property type="entry name" value="EF-hand"/>
    <property type="match status" value="2"/>
</dbReference>
<evidence type="ECO:0000256" key="10">
    <source>
        <dbReference type="ARBA" id="ARBA00022847"/>
    </source>
</evidence>
<dbReference type="EMBL" id="HBKQ01054727">
    <property type="protein sequence ID" value="CAE2280858.1"/>
    <property type="molecule type" value="Transcribed_RNA"/>
</dbReference>
<dbReference type="PROSITE" id="PS00018">
    <property type="entry name" value="EF_HAND_1"/>
    <property type="match status" value="2"/>
</dbReference>
<organism evidence="20">
    <name type="scientific">Odontella aurita</name>
    <dbReference type="NCBI Taxonomy" id="265563"/>
    <lineage>
        <taxon>Eukaryota</taxon>
        <taxon>Sar</taxon>
        <taxon>Stramenopiles</taxon>
        <taxon>Ochrophyta</taxon>
        <taxon>Bacillariophyta</taxon>
        <taxon>Mediophyceae</taxon>
        <taxon>Biddulphiophycidae</taxon>
        <taxon>Eupodiscales</taxon>
        <taxon>Odontellaceae</taxon>
        <taxon>Odontella</taxon>
    </lineage>
</organism>
<proteinExistence type="inferred from homology"/>
<dbReference type="FunFam" id="1.20.1420.30:FF:000004">
    <property type="entry name" value="Sodium/potassium/calcium exchanger 2 isoform 1"/>
    <property type="match status" value="1"/>
</dbReference>
<keyword evidence="7 18" id="KW-0812">Transmembrane</keyword>
<keyword evidence="10" id="KW-0769">Symport</keyword>
<evidence type="ECO:0000313" key="20">
    <source>
        <dbReference type="EMBL" id="CAE2280858.1"/>
    </source>
</evidence>
<evidence type="ECO:0000256" key="4">
    <source>
        <dbReference type="ARBA" id="ARBA00022449"/>
    </source>
</evidence>
<keyword evidence="5" id="KW-0633">Potassium transport</keyword>
<feature type="transmembrane region" description="Helical" evidence="18">
    <location>
        <begin position="621"/>
        <end position="641"/>
    </location>
</feature>
<feature type="domain" description="EF-hand" evidence="19">
    <location>
        <begin position="388"/>
        <end position="421"/>
    </location>
</feature>
<feature type="region of interest" description="Disordered" evidence="17">
    <location>
        <begin position="245"/>
        <end position="287"/>
    </location>
</feature>
<evidence type="ECO:0000256" key="2">
    <source>
        <dbReference type="ARBA" id="ARBA00005364"/>
    </source>
</evidence>
<keyword evidence="15 18" id="KW-0472">Membrane</keyword>
<dbReference type="Gene3D" id="1.20.1420.30">
    <property type="entry name" value="NCX, central ion-binding region"/>
    <property type="match status" value="2"/>
</dbReference>
<evidence type="ECO:0000256" key="6">
    <source>
        <dbReference type="ARBA" id="ARBA00022568"/>
    </source>
</evidence>
<keyword evidence="4" id="KW-0050">Antiport</keyword>
<dbReference type="InterPro" id="IPR011992">
    <property type="entry name" value="EF-hand-dom_pair"/>
</dbReference>
<feature type="domain" description="EF-hand" evidence="19">
    <location>
        <begin position="351"/>
        <end position="386"/>
    </location>
</feature>
<gene>
    <name evidence="20" type="ORF">OAUR00152_LOCUS37553</name>
</gene>
<evidence type="ECO:0000256" key="7">
    <source>
        <dbReference type="ARBA" id="ARBA00022692"/>
    </source>
</evidence>
<feature type="transmembrane region" description="Helical" evidence="18">
    <location>
        <begin position="515"/>
        <end position="534"/>
    </location>
</feature>
<feature type="transmembrane region" description="Helical" evidence="18">
    <location>
        <begin position="79"/>
        <end position="102"/>
    </location>
</feature>
<dbReference type="Pfam" id="PF13499">
    <property type="entry name" value="EF-hand_7"/>
    <property type="match status" value="2"/>
</dbReference>
<dbReference type="GO" id="GO:0005886">
    <property type="term" value="C:plasma membrane"/>
    <property type="evidence" value="ECO:0007669"/>
    <property type="project" value="TreeGrafter"/>
</dbReference>
<dbReference type="GO" id="GO:0005262">
    <property type="term" value="F:calcium channel activity"/>
    <property type="evidence" value="ECO:0007669"/>
    <property type="project" value="TreeGrafter"/>
</dbReference>
<dbReference type="GO" id="GO:0006874">
    <property type="term" value="P:intracellular calcium ion homeostasis"/>
    <property type="evidence" value="ECO:0007669"/>
    <property type="project" value="TreeGrafter"/>
</dbReference>
<evidence type="ECO:0000256" key="16">
    <source>
        <dbReference type="ARBA" id="ARBA00023201"/>
    </source>
</evidence>
<evidence type="ECO:0000256" key="8">
    <source>
        <dbReference type="ARBA" id="ARBA00022729"/>
    </source>
</evidence>
<dbReference type="GO" id="GO:0005509">
    <property type="term" value="F:calcium ion binding"/>
    <property type="evidence" value="ECO:0007669"/>
    <property type="project" value="InterPro"/>
</dbReference>
<dbReference type="InterPro" id="IPR004837">
    <property type="entry name" value="NaCa_Exmemb"/>
</dbReference>
<dbReference type="CDD" id="cd00051">
    <property type="entry name" value="EFh"/>
    <property type="match status" value="1"/>
</dbReference>
<dbReference type="InterPro" id="IPR018247">
    <property type="entry name" value="EF_Hand_1_Ca_BS"/>
</dbReference>
<dbReference type="PANTHER" id="PTHR10846:SF73">
    <property type="entry name" value="SODIUM_CALCIUM EXCHANGER MEMBRANE REGION DOMAIN-CONTAINING PROTEIN"/>
    <property type="match status" value="1"/>
</dbReference>
<keyword evidence="13" id="KW-0915">Sodium</keyword>
<feature type="transmembrane region" description="Helical" evidence="18">
    <location>
        <begin position="648"/>
        <end position="668"/>
    </location>
</feature>
<name>A0A7S4K2J4_9STRA</name>
<feature type="transmembrane region" description="Helical" evidence="18">
    <location>
        <begin position="189"/>
        <end position="206"/>
    </location>
</feature>
<evidence type="ECO:0000259" key="19">
    <source>
        <dbReference type="PROSITE" id="PS50222"/>
    </source>
</evidence>
<dbReference type="InterPro" id="IPR004481">
    <property type="entry name" value="K/Na/Ca-exchanger"/>
</dbReference>
<evidence type="ECO:0000256" key="12">
    <source>
        <dbReference type="ARBA" id="ARBA00022989"/>
    </source>
</evidence>
<evidence type="ECO:0000256" key="9">
    <source>
        <dbReference type="ARBA" id="ARBA00022837"/>
    </source>
</evidence>
<dbReference type="InterPro" id="IPR002048">
    <property type="entry name" value="EF_hand_dom"/>
</dbReference>
<evidence type="ECO:0000256" key="13">
    <source>
        <dbReference type="ARBA" id="ARBA00023053"/>
    </source>
</evidence>
<evidence type="ECO:0000256" key="5">
    <source>
        <dbReference type="ARBA" id="ARBA00022538"/>
    </source>
</evidence>
<accession>A0A7S4K2J4</accession>
<keyword evidence="12 18" id="KW-1133">Transmembrane helix</keyword>
<dbReference type="PANTHER" id="PTHR10846">
    <property type="entry name" value="SODIUM/POTASSIUM/CALCIUM EXCHANGER"/>
    <property type="match status" value="1"/>
</dbReference>
<reference evidence="20" key="1">
    <citation type="submission" date="2021-01" db="EMBL/GenBank/DDBJ databases">
        <authorList>
            <person name="Corre E."/>
            <person name="Pelletier E."/>
            <person name="Niang G."/>
            <person name="Scheremetjew M."/>
            <person name="Finn R."/>
            <person name="Kale V."/>
            <person name="Holt S."/>
            <person name="Cochrane G."/>
            <person name="Meng A."/>
            <person name="Brown T."/>
            <person name="Cohen L."/>
        </authorList>
    </citation>
    <scope>NUCLEOTIDE SEQUENCE</scope>
    <source>
        <strain evidence="20">Isolate 1302-5</strain>
    </source>
</reference>
<keyword evidence="6" id="KW-0109">Calcium transport</keyword>
<feature type="transmembrane region" description="Helical" evidence="18">
    <location>
        <begin position="212"/>
        <end position="232"/>
    </location>
</feature>
<evidence type="ECO:0000256" key="14">
    <source>
        <dbReference type="ARBA" id="ARBA00023065"/>
    </source>
</evidence>
<evidence type="ECO:0000256" key="18">
    <source>
        <dbReference type="SAM" id="Phobius"/>
    </source>
</evidence>
<feature type="transmembrane region" description="Helical" evidence="18">
    <location>
        <begin position="21"/>
        <end position="41"/>
    </location>
</feature>
<evidence type="ECO:0000256" key="1">
    <source>
        <dbReference type="ARBA" id="ARBA00004141"/>
    </source>
</evidence>
<comment type="similarity">
    <text evidence="2">Belongs to the Ca(2+):cation antiporter (CaCA) (TC 2.A.19) family. SLC24A subfamily.</text>
</comment>
<evidence type="ECO:0000256" key="17">
    <source>
        <dbReference type="SAM" id="MobiDB-lite"/>
    </source>
</evidence>
<evidence type="ECO:0000256" key="3">
    <source>
        <dbReference type="ARBA" id="ARBA00022448"/>
    </source>
</evidence>
<dbReference type="InterPro" id="IPR044880">
    <property type="entry name" value="NCX_ion-bd_dom_sf"/>
</dbReference>
<dbReference type="NCBIfam" id="TIGR00367">
    <property type="entry name" value="calcium/sodium antiporter"/>
    <property type="match status" value="1"/>
</dbReference>
<keyword evidence="8" id="KW-0732">Signal</keyword>
<sequence length="675" mass="74966">MTATMVRPLGRKRPRRYHARALIRSLAFCTVLVGYAAYSYFDVGESESDTARRNLSLEGTSEGTDPCEGVKKASPPWMAVLYFIGVLYLFLGIAIVCDELFVPAIEEMSGDRHLNLSMDVAGATLMAAGGSAPELFTSLFGTFVTEDEVGIGTVVGSAVFNVLFVIAMCALCTSEVLELTWWPLFRDSLYYSIGLVMLGIFVGVISKGEIELWEAIVLFLMYIGYVVIMYFNKKIYKKLTGKELEDSEEEDNGTGEGPFRDENGDAENGHTNGGTERAPSLPEKQRPGTFHTGVLKLLRDPNSWINTAGVGIVAQIAGDVGHVFREVDLDGNGEIDKEELAQLFVKLECDVTADELDEIMKELDADSDGKISEEDFTVWYIRSEERMKSRVKTLFEHFDTDRSGTIDRNKIKLLLETVEPSVTDADVEEAMKAMYQTGSPDEITFEEFSDWYIHSMVYNRQKKEVEEDLEGIFESLKPPEKCGVLACAKYILVLPLVIALAFTVPDVRRPGWHKFCYVAFVMSIVWIGVFSYFMVTWAEIIGNTIGIPPVIMGITLLAAGTSVPDLLSSVIVARMGEGDMAVSSSIGSNIFDILVGLPLPWIIYTAWPTKPDTVTIGSENIWVYIFTLLGMLVFIVAVIHCQGWKMTNVLAGLMLVFYFGFLAMTILLELPFEMC</sequence>
<evidence type="ECO:0000256" key="11">
    <source>
        <dbReference type="ARBA" id="ARBA00022958"/>
    </source>
</evidence>
<keyword evidence="14" id="KW-0406">Ion transport</keyword>
<dbReference type="Pfam" id="PF01699">
    <property type="entry name" value="Na_Ca_ex"/>
    <property type="match status" value="2"/>
</dbReference>